<dbReference type="RefSeq" id="WP_189449487.1">
    <property type="nucleotide sequence ID" value="NZ_BMXY01000002.1"/>
</dbReference>
<name>A0ABQ3C3C8_9GAMM</name>
<evidence type="ECO:0000256" key="1">
    <source>
        <dbReference type="SAM" id="MobiDB-lite"/>
    </source>
</evidence>
<proteinExistence type="predicted"/>
<accession>A0ABQ3C3C8</accession>
<feature type="compositionally biased region" description="Basic and acidic residues" evidence="1">
    <location>
        <begin position="34"/>
        <end position="51"/>
    </location>
</feature>
<organism evidence="2 3">
    <name type="scientific">Cognatilysobacter xinjiangensis</name>
    <dbReference type="NCBI Taxonomy" id="546892"/>
    <lineage>
        <taxon>Bacteria</taxon>
        <taxon>Pseudomonadati</taxon>
        <taxon>Pseudomonadota</taxon>
        <taxon>Gammaproteobacteria</taxon>
        <taxon>Lysobacterales</taxon>
        <taxon>Lysobacteraceae</taxon>
        <taxon>Cognatilysobacter</taxon>
    </lineage>
</organism>
<keyword evidence="3" id="KW-1185">Reference proteome</keyword>
<sequence>MGTNIQEKHLRDSGRANPPAGPDGLGGGTHALRAGKDGPTQRKSVQPKDDAGDGPSQGDRMDQGRHSGRDGNPG</sequence>
<protein>
    <submittedName>
        <fullName evidence="2">Uncharacterized protein</fullName>
    </submittedName>
</protein>
<dbReference type="EMBL" id="BMXY01000002">
    <property type="protein sequence ID" value="GGZ66055.1"/>
    <property type="molecule type" value="Genomic_DNA"/>
</dbReference>
<reference evidence="3" key="1">
    <citation type="journal article" date="2019" name="Int. J. Syst. Evol. Microbiol.">
        <title>The Global Catalogue of Microorganisms (GCM) 10K type strain sequencing project: providing services to taxonomists for standard genome sequencing and annotation.</title>
        <authorList>
            <consortium name="The Broad Institute Genomics Platform"/>
            <consortium name="The Broad Institute Genome Sequencing Center for Infectious Disease"/>
            <person name="Wu L."/>
            <person name="Ma J."/>
        </authorList>
    </citation>
    <scope>NUCLEOTIDE SEQUENCE [LARGE SCALE GENOMIC DNA]</scope>
    <source>
        <strain evidence="3">KCTC 22558</strain>
    </source>
</reference>
<feature type="compositionally biased region" description="Basic and acidic residues" evidence="1">
    <location>
        <begin position="1"/>
        <end position="14"/>
    </location>
</feature>
<gene>
    <name evidence="2" type="ORF">GCM10008101_20190</name>
</gene>
<evidence type="ECO:0000313" key="3">
    <source>
        <dbReference type="Proteomes" id="UP000643403"/>
    </source>
</evidence>
<feature type="compositionally biased region" description="Basic and acidic residues" evidence="1">
    <location>
        <begin position="59"/>
        <end position="74"/>
    </location>
</feature>
<comment type="caution">
    <text evidence="2">The sequence shown here is derived from an EMBL/GenBank/DDBJ whole genome shotgun (WGS) entry which is preliminary data.</text>
</comment>
<dbReference type="Proteomes" id="UP000643403">
    <property type="component" value="Unassembled WGS sequence"/>
</dbReference>
<feature type="region of interest" description="Disordered" evidence="1">
    <location>
        <begin position="1"/>
        <end position="74"/>
    </location>
</feature>
<evidence type="ECO:0000313" key="2">
    <source>
        <dbReference type="EMBL" id="GGZ66055.1"/>
    </source>
</evidence>